<sequence length="211" mass="23600">MSTSAPQRLIDNMRNVRYGEVLAVFARDNKLEAEVYGTQMINDCPDELWKTLDAAAIASEMSALAVKLNGPRYWVLDGLGTKVAFVEPVMRDFNGLMMRRIATVDLGDKPATVPYEERYVNRGAVFFFDAGSVVYELINPQGKAYVMQAYCVGVDPTLNLDNLVDLAARLDLPTGWSFRSRILDAELVVDTTDHPATVVQDEFENTYTLPY</sequence>
<protein>
    <submittedName>
        <fullName evidence="1">Unannotated protein</fullName>
    </submittedName>
</protein>
<name>A0A6J6CQV1_9ZZZZ</name>
<reference evidence="1" key="1">
    <citation type="submission" date="2020-05" db="EMBL/GenBank/DDBJ databases">
        <authorList>
            <person name="Chiriac C."/>
            <person name="Salcher M."/>
            <person name="Ghai R."/>
            <person name="Kavagutti S V."/>
        </authorList>
    </citation>
    <scope>NUCLEOTIDE SEQUENCE</scope>
</reference>
<accession>A0A6J6CQV1</accession>
<dbReference type="AlphaFoldDB" id="A0A6J6CQV1"/>
<evidence type="ECO:0000313" key="1">
    <source>
        <dbReference type="EMBL" id="CAB4552779.1"/>
    </source>
</evidence>
<dbReference type="EMBL" id="CAEZSL010000193">
    <property type="protein sequence ID" value="CAB4552779.1"/>
    <property type="molecule type" value="Genomic_DNA"/>
</dbReference>
<proteinExistence type="predicted"/>
<gene>
    <name evidence="1" type="ORF">UFOPK1421_01394</name>
</gene>
<organism evidence="1">
    <name type="scientific">freshwater metagenome</name>
    <dbReference type="NCBI Taxonomy" id="449393"/>
    <lineage>
        <taxon>unclassified sequences</taxon>
        <taxon>metagenomes</taxon>
        <taxon>ecological metagenomes</taxon>
    </lineage>
</organism>